<protein>
    <recommendedName>
        <fullName evidence="6">Protein DETOXIFICATION</fullName>
    </recommendedName>
    <alternativeName>
        <fullName evidence="6">Multidrug and toxic compound extrusion protein</fullName>
    </alternativeName>
</protein>
<feature type="transmembrane region" description="Helical" evidence="6">
    <location>
        <begin position="264"/>
        <end position="287"/>
    </location>
</feature>
<accession>A0AAW2CZK0</accession>
<comment type="caution">
    <text evidence="8">The sequence shown here is derived from an EMBL/GenBank/DDBJ whole genome shotgun (WGS) entry which is preliminary data.</text>
</comment>
<feature type="region of interest" description="Disordered" evidence="7">
    <location>
        <begin position="37"/>
        <end position="61"/>
    </location>
</feature>
<feature type="transmembrane region" description="Helical" evidence="6">
    <location>
        <begin position="555"/>
        <end position="575"/>
    </location>
</feature>
<dbReference type="Proteomes" id="UP001459277">
    <property type="component" value="Unassembled WGS sequence"/>
</dbReference>
<dbReference type="GO" id="GO:0042910">
    <property type="term" value="F:xenobiotic transmembrane transporter activity"/>
    <property type="evidence" value="ECO:0007669"/>
    <property type="project" value="InterPro"/>
</dbReference>
<keyword evidence="4 6" id="KW-1133">Transmembrane helix</keyword>
<dbReference type="GO" id="GO:1990961">
    <property type="term" value="P:xenobiotic detoxification by transmembrane export across the plasma membrane"/>
    <property type="evidence" value="ECO:0007669"/>
    <property type="project" value="InterPro"/>
</dbReference>
<evidence type="ECO:0000256" key="2">
    <source>
        <dbReference type="ARBA" id="ARBA00010199"/>
    </source>
</evidence>
<evidence type="ECO:0000313" key="8">
    <source>
        <dbReference type="EMBL" id="KAL0003506.1"/>
    </source>
</evidence>
<dbReference type="NCBIfam" id="TIGR00797">
    <property type="entry name" value="matE"/>
    <property type="match status" value="1"/>
</dbReference>
<evidence type="ECO:0000256" key="6">
    <source>
        <dbReference type="RuleBase" id="RU004914"/>
    </source>
</evidence>
<feature type="transmembrane region" description="Helical" evidence="6">
    <location>
        <begin position="582"/>
        <end position="604"/>
    </location>
</feature>
<reference evidence="8 9" key="1">
    <citation type="submission" date="2024-01" db="EMBL/GenBank/DDBJ databases">
        <title>A telomere-to-telomere, gap-free genome of sweet tea (Lithocarpus litseifolius).</title>
        <authorList>
            <person name="Zhou J."/>
        </authorList>
    </citation>
    <scope>NUCLEOTIDE SEQUENCE [LARGE SCALE GENOMIC DNA]</scope>
    <source>
        <strain evidence="8">Zhou-2022a</strain>
        <tissue evidence="8">Leaf</tissue>
    </source>
</reference>
<dbReference type="GO" id="GO:0015297">
    <property type="term" value="F:antiporter activity"/>
    <property type="evidence" value="ECO:0007669"/>
    <property type="project" value="InterPro"/>
</dbReference>
<comment type="subcellular location">
    <subcellularLocation>
        <location evidence="1">Membrane</location>
        <topology evidence="1">Multi-pass membrane protein</topology>
    </subcellularLocation>
</comment>
<dbReference type="EMBL" id="JAZDWU010000005">
    <property type="protein sequence ID" value="KAL0003506.1"/>
    <property type="molecule type" value="Genomic_DNA"/>
</dbReference>
<keyword evidence="3 6" id="KW-0812">Transmembrane</keyword>
<evidence type="ECO:0000256" key="7">
    <source>
        <dbReference type="SAM" id="MobiDB-lite"/>
    </source>
</evidence>
<dbReference type="InterPro" id="IPR002528">
    <property type="entry name" value="MATE_fam"/>
</dbReference>
<gene>
    <name evidence="8" type="ORF">SO802_017287</name>
</gene>
<evidence type="ECO:0000256" key="4">
    <source>
        <dbReference type="ARBA" id="ARBA00022989"/>
    </source>
</evidence>
<dbReference type="GO" id="GO:0016020">
    <property type="term" value="C:membrane"/>
    <property type="evidence" value="ECO:0007669"/>
    <property type="project" value="UniProtKB-SubCell"/>
</dbReference>
<feature type="transmembrane region" description="Helical" evidence="6">
    <location>
        <begin position="329"/>
        <end position="349"/>
    </location>
</feature>
<dbReference type="InterPro" id="IPR045069">
    <property type="entry name" value="MATE_euk"/>
</dbReference>
<keyword evidence="5 6" id="KW-0472">Membrane</keyword>
<dbReference type="AlphaFoldDB" id="A0AAW2CZK0"/>
<organism evidence="8 9">
    <name type="scientific">Lithocarpus litseifolius</name>
    <dbReference type="NCBI Taxonomy" id="425828"/>
    <lineage>
        <taxon>Eukaryota</taxon>
        <taxon>Viridiplantae</taxon>
        <taxon>Streptophyta</taxon>
        <taxon>Embryophyta</taxon>
        <taxon>Tracheophyta</taxon>
        <taxon>Spermatophyta</taxon>
        <taxon>Magnoliopsida</taxon>
        <taxon>eudicotyledons</taxon>
        <taxon>Gunneridae</taxon>
        <taxon>Pentapetalae</taxon>
        <taxon>rosids</taxon>
        <taxon>fabids</taxon>
        <taxon>Fagales</taxon>
        <taxon>Fagaceae</taxon>
        <taxon>Lithocarpus</taxon>
    </lineage>
</organism>
<feature type="transmembrane region" description="Helical" evidence="6">
    <location>
        <begin position="483"/>
        <end position="502"/>
    </location>
</feature>
<evidence type="ECO:0000313" key="9">
    <source>
        <dbReference type="Proteomes" id="UP001459277"/>
    </source>
</evidence>
<dbReference type="CDD" id="cd13132">
    <property type="entry name" value="MATE_eukaryotic"/>
    <property type="match status" value="1"/>
</dbReference>
<dbReference type="Pfam" id="PF01554">
    <property type="entry name" value="MatE"/>
    <property type="match status" value="2"/>
</dbReference>
<sequence length="635" mass="69555">MPAWVLELLIIVPDNAESMDRLERILEADKLLTTPDISKEQPLGSLPENSKVRKVPSKKGDIVPSKQNSLPLVLQLPSNSCLDFRPVSSKWVAMTTSNQATSIWAFLNSQASLHFLLDMDQSSITFIEQQIQVSATAHHVHSIVTCASPFIIENQFVDQYYHSFIMNLVGGYRVAEEMTSLCKIAWPIVASSLLLYPKAIISTIFLGYLGNAELAGGSLSVGFANITGYSVLKGLALGMEPICSQAYGAKKWEVLCQTYKRTQYLLFLAAIPISLLWLNMEPILLWLGQDRNITSVAKVYITYSLPDLLAQVLLHPLKIFIRTQSLTKALTISAVCAIILHLPINYYLVTYLNMGIRGVALASSWTTLNLYLALLVYLFQSRTALKPWDGKAKHACSQGWQPLLALAVPSVLSVCLEWWWYEIMLLLCGLLSDPQASVAAMGILIQTTGLLYVFPHSLGLGLSTCVGQELGAGQPARAQQTTIIGLIVAIVCGILAFAFAIVVRDEWGKLFTCEPNVLALTSTALPVLGFCELGNSPQTAACGVLTGSARAKVGAYINFGSFYLIGMPVAVLMSFRFRKGFMGLWFGLAAAQISCMCMMIYTLVSTDWKQQAIRAKDLALATEGENNDLEVNLLS</sequence>
<feature type="transmembrane region" description="Helical" evidence="6">
    <location>
        <begin position="400"/>
        <end position="421"/>
    </location>
</feature>
<evidence type="ECO:0000256" key="1">
    <source>
        <dbReference type="ARBA" id="ARBA00004141"/>
    </source>
</evidence>
<keyword evidence="9" id="KW-1185">Reference proteome</keyword>
<feature type="transmembrane region" description="Helical" evidence="6">
    <location>
        <begin position="436"/>
        <end position="454"/>
    </location>
</feature>
<evidence type="ECO:0000256" key="3">
    <source>
        <dbReference type="ARBA" id="ARBA00022692"/>
    </source>
</evidence>
<evidence type="ECO:0000256" key="5">
    <source>
        <dbReference type="ARBA" id="ARBA00023136"/>
    </source>
</evidence>
<comment type="caution">
    <text evidence="6">Lacks conserved residue(s) required for the propagation of feature annotation.</text>
</comment>
<name>A0AAW2CZK0_9ROSI</name>
<dbReference type="PANTHER" id="PTHR11206">
    <property type="entry name" value="MULTIDRUG RESISTANCE PROTEIN"/>
    <property type="match status" value="1"/>
</dbReference>
<proteinExistence type="inferred from homology"/>
<feature type="transmembrane region" description="Helical" evidence="6">
    <location>
        <begin position="355"/>
        <end position="379"/>
    </location>
</feature>
<comment type="similarity">
    <text evidence="2 6">Belongs to the multi antimicrobial extrusion (MATE) (TC 2.A.66.1) family.</text>
</comment>